<accession>A0A5N6P4B7</accession>
<dbReference type="Proteomes" id="UP000326396">
    <property type="component" value="Linkage Group LG14"/>
</dbReference>
<comment type="caution">
    <text evidence="1">The sequence shown here is derived from an EMBL/GenBank/DDBJ whole genome shotgun (WGS) entry which is preliminary data.</text>
</comment>
<reference evidence="1 2" key="1">
    <citation type="submission" date="2019-05" db="EMBL/GenBank/DDBJ databases">
        <title>Mikania micrantha, genome provides insights into the molecular mechanism of rapid growth.</title>
        <authorList>
            <person name="Liu B."/>
        </authorList>
    </citation>
    <scope>NUCLEOTIDE SEQUENCE [LARGE SCALE GENOMIC DNA]</scope>
    <source>
        <strain evidence="1">NLD-2019</strain>
        <tissue evidence="1">Leaf</tissue>
    </source>
</reference>
<protein>
    <submittedName>
        <fullName evidence="1">Uncharacterized protein</fullName>
    </submittedName>
</protein>
<evidence type="ECO:0000313" key="2">
    <source>
        <dbReference type="Proteomes" id="UP000326396"/>
    </source>
</evidence>
<evidence type="ECO:0000313" key="1">
    <source>
        <dbReference type="EMBL" id="KAD5960547.1"/>
    </source>
</evidence>
<name>A0A5N6P4B7_9ASTR</name>
<sequence>MAMHVDYDDAKVLRWKEASRGDSKGRRALDEENGTISRHLPKGDYACSLASRFRLENSRIGFCTIRGPAEQNPQGTLLFPRSYKVITFAVMDELALMANLNHRIQNLLLTKTETVNSKKAPKLLSLDDYPR</sequence>
<gene>
    <name evidence="1" type="ORF">E3N88_12019</name>
</gene>
<proteinExistence type="predicted"/>
<dbReference type="AlphaFoldDB" id="A0A5N6P4B7"/>
<organism evidence="1 2">
    <name type="scientific">Mikania micrantha</name>
    <name type="common">bitter vine</name>
    <dbReference type="NCBI Taxonomy" id="192012"/>
    <lineage>
        <taxon>Eukaryota</taxon>
        <taxon>Viridiplantae</taxon>
        <taxon>Streptophyta</taxon>
        <taxon>Embryophyta</taxon>
        <taxon>Tracheophyta</taxon>
        <taxon>Spermatophyta</taxon>
        <taxon>Magnoliopsida</taxon>
        <taxon>eudicotyledons</taxon>
        <taxon>Gunneridae</taxon>
        <taxon>Pentapetalae</taxon>
        <taxon>asterids</taxon>
        <taxon>campanulids</taxon>
        <taxon>Asterales</taxon>
        <taxon>Asteraceae</taxon>
        <taxon>Asteroideae</taxon>
        <taxon>Heliantheae alliance</taxon>
        <taxon>Eupatorieae</taxon>
        <taxon>Mikania</taxon>
    </lineage>
</organism>
<keyword evidence="2" id="KW-1185">Reference proteome</keyword>
<dbReference type="EMBL" id="SZYD01000006">
    <property type="protein sequence ID" value="KAD5960547.1"/>
    <property type="molecule type" value="Genomic_DNA"/>
</dbReference>